<sequence>MWYSSGFGLPSIKALESVKREDLDRKPLYPFPVPNLSSAPTHPANVVPPSPPQSRRTSGDDEKSQQRDAPRQSLPSIHELAFEASSTPKPYFPPPATSPVDQRSRTFTSDQHARQNFGNSFSHPRSPFLGTTAPTVPPPPPPPPLHHQPQTDPLPRPSFPEPRSSFSEHRPSFSTPPHNPKLPTLHPLQTQSPPPPPPNPAQSNHTYPSYQPQGPSAHGSPAPHSAGPTNQGYPYSQYPSNYPLSAPAPGPTNSGYPSPATFSAPPRTYPNPSTWPESRVEEKKLNRSSLAPYGESVKRHLESFDLEASLNEMSDGSARISTFSNMYRQRAHETQRIGMSPHSMPRLEEVDDMLRNSEKIVMSLQRMREVVFNHQQASLVEAPQDPRQRPTNGYDYETQSNYSEESKGAGGFAGPDGKKRRGRAAPPGRCHSCNRAETPEWRRGPDGARTLCNACGLHYAKLTRKMGGKQAMTSSNLRPKSLDQGSPTA</sequence>
<dbReference type="GO" id="GO:0043565">
    <property type="term" value="F:sequence-specific DNA binding"/>
    <property type="evidence" value="ECO:0007669"/>
    <property type="project" value="InterPro"/>
</dbReference>
<dbReference type="PANTHER" id="PTHR47172">
    <property type="entry name" value="OS01G0976800 PROTEIN"/>
    <property type="match status" value="1"/>
</dbReference>
<feature type="region of interest" description="Disordered" evidence="7">
    <location>
        <begin position="378"/>
        <end position="442"/>
    </location>
</feature>
<dbReference type="EMBL" id="CAOQHR010000003">
    <property type="protein sequence ID" value="CAI6332337.1"/>
    <property type="molecule type" value="Genomic_DNA"/>
</dbReference>
<feature type="compositionally biased region" description="Polar residues" evidence="7">
    <location>
        <begin position="227"/>
        <end position="243"/>
    </location>
</feature>
<feature type="region of interest" description="Disordered" evidence="7">
    <location>
        <begin position="466"/>
        <end position="489"/>
    </location>
</feature>
<dbReference type="CDD" id="cd00202">
    <property type="entry name" value="ZnF_GATA"/>
    <property type="match status" value="1"/>
</dbReference>
<evidence type="ECO:0000256" key="7">
    <source>
        <dbReference type="SAM" id="MobiDB-lite"/>
    </source>
</evidence>
<keyword evidence="10" id="KW-1185">Reference proteome</keyword>
<dbReference type="OrthoDB" id="2162994at2759"/>
<dbReference type="PANTHER" id="PTHR47172:SF24">
    <property type="entry name" value="GATA ZINC FINGER DOMAIN-CONTAINING PROTEIN 14-RELATED"/>
    <property type="match status" value="1"/>
</dbReference>
<evidence type="ECO:0000256" key="6">
    <source>
        <dbReference type="PROSITE-ProRule" id="PRU00094"/>
    </source>
</evidence>
<protein>
    <recommendedName>
        <fullName evidence="8">GATA-type domain-containing protein</fullName>
    </recommendedName>
</protein>
<proteinExistence type="predicted"/>
<dbReference type="PROSITE" id="PS00344">
    <property type="entry name" value="GATA_ZN_FINGER_1"/>
    <property type="match status" value="1"/>
</dbReference>
<keyword evidence="3" id="KW-0862">Zinc</keyword>
<comment type="caution">
    <text evidence="9">The sequence shown here is derived from an EMBL/GenBank/DDBJ whole genome shotgun (WGS) entry which is preliminary data.</text>
</comment>
<dbReference type="PROSITE" id="PS50114">
    <property type="entry name" value="GATA_ZN_FINGER_2"/>
    <property type="match status" value="1"/>
</dbReference>
<keyword evidence="1" id="KW-0479">Metal-binding</keyword>
<evidence type="ECO:0000313" key="9">
    <source>
        <dbReference type="EMBL" id="CAI6332337.1"/>
    </source>
</evidence>
<keyword evidence="2 6" id="KW-0863">Zinc-finger</keyword>
<keyword evidence="5" id="KW-0804">Transcription</keyword>
<dbReference type="SUPFAM" id="SSF57716">
    <property type="entry name" value="Glucocorticoid receptor-like (DNA-binding domain)"/>
    <property type="match status" value="1"/>
</dbReference>
<reference evidence="9" key="1">
    <citation type="submission" date="2023-01" db="EMBL/GenBank/DDBJ databases">
        <authorList>
            <person name="Van Ghelder C."/>
            <person name="Rancurel C."/>
        </authorList>
    </citation>
    <scope>NUCLEOTIDE SEQUENCE</scope>
    <source>
        <strain evidence="9">CNCM I-4278</strain>
    </source>
</reference>
<organism evidence="9 10">
    <name type="scientific">Periconia digitata</name>
    <dbReference type="NCBI Taxonomy" id="1303443"/>
    <lineage>
        <taxon>Eukaryota</taxon>
        <taxon>Fungi</taxon>
        <taxon>Dikarya</taxon>
        <taxon>Ascomycota</taxon>
        <taxon>Pezizomycotina</taxon>
        <taxon>Dothideomycetes</taxon>
        <taxon>Pleosporomycetidae</taxon>
        <taxon>Pleosporales</taxon>
        <taxon>Massarineae</taxon>
        <taxon>Periconiaceae</taxon>
        <taxon>Periconia</taxon>
    </lineage>
</organism>
<dbReference type="AlphaFoldDB" id="A0A9W4U9W9"/>
<feature type="compositionally biased region" description="Pro residues" evidence="7">
    <location>
        <begin position="135"/>
        <end position="160"/>
    </location>
</feature>
<name>A0A9W4U9W9_9PLEO</name>
<dbReference type="Gene3D" id="3.30.50.10">
    <property type="entry name" value="Erythroid Transcription Factor GATA-1, subunit A"/>
    <property type="match status" value="1"/>
</dbReference>
<keyword evidence="4" id="KW-0805">Transcription regulation</keyword>
<dbReference type="InterPro" id="IPR000679">
    <property type="entry name" value="Znf_GATA"/>
</dbReference>
<feature type="compositionally biased region" description="Polar residues" evidence="7">
    <location>
        <begin position="99"/>
        <end position="123"/>
    </location>
</feature>
<feature type="domain" description="GATA-type" evidence="8">
    <location>
        <begin position="429"/>
        <end position="459"/>
    </location>
</feature>
<feature type="compositionally biased region" description="Basic and acidic residues" evidence="7">
    <location>
        <begin position="57"/>
        <end position="70"/>
    </location>
</feature>
<evidence type="ECO:0000256" key="3">
    <source>
        <dbReference type="ARBA" id="ARBA00022833"/>
    </source>
</evidence>
<feature type="compositionally biased region" description="Low complexity" evidence="7">
    <location>
        <begin position="182"/>
        <end position="191"/>
    </location>
</feature>
<dbReference type="GO" id="GO:0006355">
    <property type="term" value="P:regulation of DNA-templated transcription"/>
    <property type="evidence" value="ECO:0007669"/>
    <property type="project" value="InterPro"/>
</dbReference>
<evidence type="ECO:0000256" key="1">
    <source>
        <dbReference type="ARBA" id="ARBA00022723"/>
    </source>
</evidence>
<dbReference type="InterPro" id="IPR013088">
    <property type="entry name" value="Znf_NHR/GATA"/>
</dbReference>
<evidence type="ECO:0000259" key="8">
    <source>
        <dbReference type="PROSITE" id="PS50114"/>
    </source>
</evidence>
<evidence type="ECO:0000256" key="2">
    <source>
        <dbReference type="ARBA" id="ARBA00022771"/>
    </source>
</evidence>
<evidence type="ECO:0000256" key="5">
    <source>
        <dbReference type="ARBA" id="ARBA00023163"/>
    </source>
</evidence>
<dbReference type="GO" id="GO:0008270">
    <property type="term" value="F:zinc ion binding"/>
    <property type="evidence" value="ECO:0007669"/>
    <property type="project" value="UniProtKB-KW"/>
</dbReference>
<dbReference type="Pfam" id="PF00320">
    <property type="entry name" value="GATA"/>
    <property type="match status" value="1"/>
</dbReference>
<feature type="region of interest" description="Disordered" evidence="7">
    <location>
        <begin position="25"/>
        <end position="295"/>
    </location>
</feature>
<evidence type="ECO:0000313" key="10">
    <source>
        <dbReference type="Proteomes" id="UP001152607"/>
    </source>
</evidence>
<evidence type="ECO:0000256" key="4">
    <source>
        <dbReference type="ARBA" id="ARBA00023015"/>
    </source>
</evidence>
<dbReference type="Proteomes" id="UP001152607">
    <property type="component" value="Unassembled WGS sequence"/>
</dbReference>
<accession>A0A9W4U9W9</accession>
<feature type="compositionally biased region" description="Polar residues" evidence="7">
    <location>
        <begin position="471"/>
        <end position="489"/>
    </location>
</feature>
<dbReference type="SMART" id="SM00401">
    <property type="entry name" value="ZnF_GATA"/>
    <property type="match status" value="1"/>
</dbReference>
<gene>
    <name evidence="9" type="ORF">PDIGIT_LOCUS5363</name>
</gene>